<dbReference type="Pfam" id="PF14321">
    <property type="entry name" value="DUF4382"/>
    <property type="match status" value="2"/>
</dbReference>
<dbReference type="Proteomes" id="UP000628840">
    <property type="component" value="Unassembled WGS sequence"/>
</dbReference>
<feature type="region of interest" description="Disordered" evidence="1">
    <location>
        <begin position="171"/>
        <end position="213"/>
    </location>
</feature>
<organism evidence="3 4">
    <name type="scientific">Halarchaeum grantii</name>
    <dbReference type="NCBI Taxonomy" id="1193105"/>
    <lineage>
        <taxon>Archaea</taxon>
        <taxon>Methanobacteriati</taxon>
        <taxon>Methanobacteriota</taxon>
        <taxon>Stenosarchaea group</taxon>
        <taxon>Halobacteria</taxon>
        <taxon>Halobacteriales</taxon>
        <taxon>Halobacteriaceae</taxon>
    </lineage>
</organism>
<protein>
    <recommendedName>
        <fullName evidence="2">DUF4382 domain-containing protein</fullName>
    </recommendedName>
</protein>
<evidence type="ECO:0000256" key="1">
    <source>
        <dbReference type="SAM" id="MobiDB-lite"/>
    </source>
</evidence>
<dbReference type="EMBL" id="BMPF01000001">
    <property type="protein sequence ID" value="GGL29437.1"/>
    <property type="molecule type" value="Genomic_DNA"/>
</dbReference>
<sequence>MQRQSLLAIALVALVALAGCSTGPGGGGGANGETGTMTVYLSDQPGAIEQFDHLNVTVTSVGVHAVNDSDGGNESGEWIRQNVSGTYDLTELRGENATVLGALDLPNGTYNNVFVSVSNVNGTLDDGSHPAVKLPSNRLHVQKNFTVGAGEESHFVFDVMVHETGDGKYVLRPNVGESGVDKPVRETDARATRGSQGEQSDSEAPENRSEQGSVVTYVSDRPAAIDDFRHLNATVTEVGLHRAGGANGSTNTSAWQTVAVNETVDLTELRGANATPVVEQTVPNGTYDNVFVYVSNVNGTLDDGSHPAVKLPSGKLHLSTTFTVGSGETVDFVFDLAVHETGNGRYIVKPNAGESGPDQPIERVGGHDEADAEETTTTTSESTTTTTTAENTTTTTTSTTAGNASA</sequence>
<name>A0A830F178_9EURY</name>
<feature type="domain" description="DUF4382" evidence="2">
    <location>
        <begin position="211"/>
        <end position="350"/>
    </location>
</feature>
<proteinExistence type="predicted"/>
<feature type="compositionally biased region" description="Basic and acidic residues" evidence="1">
    <location>
        <begin position="179"/>
        <end position="191"/>
    </location>
</feature>
<reference evidence="3 4" key="1">
    <citation type="journal article" date="2019" name="Int. J. Syst. Evol. Microbiol.">
        <title>The Global Catalogue of Microorganisms (GCM) 10K type strain sequencing project: providing services to taxonomists for standard genome sequencing and annotation.</title>
        <authorList>
            <consortium name="The Broad Institute Genomics Platform"/>
            <consortium name="The Broad Institute Genome Sequencing Center for Infectious Disease"/>
            <person name="Wu L."/>
            <person name="Ma J."/>
        </authorList>
    </citation>
    <scope>NUCLEOTIDE SEQUENCE [LARGE SCALE GENOMIC DNA]</scope>
    <source>
        <strain evidence="3 4">JCM 19585</strain>
    </source>
</reference>
<accession>A0A830F178</accession>
<evidence type="ECO:0000313" key="4">
    <source>
        <dbReference type="Proteomes" id="UP000628840"/>
    </source>
</evidence>
<evidence type="ECO:0000313" key="3">
    <source>
        <dbReference type="EMBL" id="GGL29437.1"/>
    </source>
</evidence>
<gene>
    <name evidence="3" type="ORF">GCM10009037_11370</name>
</gene>
<evidence type="ECO:0000259" key="2">
    <source>
        <dbReference type="Pfam" id="PF14321"/>
    </source>
</evidence>
<dbReference type="PROSITE" id="PS51257">
    <property type="entry name" value="PROKAR_LIPOPROTEIN"/>
    <property type="match status" value="1"/>
</dbReference>
<feature type="domain" description="DUF4382" evidence="2">
    <location>
        <begin position="34"/>
        <end position="173"/>
    </location>
</feature>
<feature type="compositionally biased region" description="Low complexity" evidence="1">
    <location>
        <begin position="375"/>
        <end position="406"/>
    </location>
</feature>
<feature type="region of interest" description="Disordered" evidence="1">
    <location>
        <begin position="348"/>
        <end position="406"/>
    </location>
</feature>
<keyword evidence="4" id="KW-1185">Reference proteome</keyword>
<feature type="compositionally biased region" description="Basic and acidic residues" evidence="1">
    <location>
        <begin position="360"/>
        <end position="369"/>
    </location>
</feature>
<dbReference type="AlphaFoldDB" id="A0A830F178"/>
<comment type="caution">
    <text evidence="3">The sequence shown here is derived from an EMBL/GenBank/DDBJ whole genome shotgun (WGS) entry which is preliminary data.</text>
</comment>
<dbReference type="InterPro" id="IPR025491">
    <property type="entry name" value="DUF4382"/>
</dbReference>
<dbReference type="RefSeq" id="WP_229870962.1">
    <property type="nucleotide sequence ID" value="NZ_BMPF01000001.1"/>
</dbReference>